<evidence type="ECO:0000256" key="6">
    <source>
        <dbReference type="RuleBase" id="RU361235"/>
    </source>
</evidence>
<reference evidence="8" key="1">
    <citation type="submission" date="2022-02" db="EMBL/GenBank/DDBJ databases">
        <authorList>
            <person name="King R."/>
        </authorList>
    </citation>
    <scope>NUCLEOTIDE SEQUENCE</scope>
</reference>
<proteinExistence type="inferred from homology"/>
<dbReference type="InterPro" id="IPR019826">
    <property type="entry name" value="Carboxylesterase_B_AS"/>
</dbReference>
<dbReference type="GO" id="GO:0052689">
    <property type="term" value="F:carboxylic ester hydrolase activity"/>
    <property type="evidence" value="ECO:0007669"/>
    <property type="project" value="UniProtKB-KW"/>
</dbReference>
<dbReference type="InterPro" id="IPR002018">
    <property type="entry name" value="CarbesteraseB"/>
</dbReference>
<evidence type="ECO:0000256" key="3">
    <source>
        <dbReference type="ARBA" id="ARBA00022801"/>
    </source>
</evidence>
<dbReference type="EMBL" id="LR824549">
    <property type="protein sequence ID" value="CAH1638811.1"/>
    <property type="molecule type" value="Genomic_DNA"/>
</dbReference>
<evidence type="ECO:0000313" key="8">
    <source>
        <dbReference type="EMBL" id="CAH1638811.1"/>
    </source>
</evidence>
<evidence type="ECO:0000256" key="1">
    <source>
        <dbReference type="ARBA" id="ARBA00005964"/>
    </source>
</evidence>
<dbReference type="Pfam" id="PF00135">
    <property type="entry name" value="COesterase"/>
    <property type="match status" value="1"/>
</dbReference>
<dbReference type="PANTHER" id="PTHR43142">
    <property type="entry name" value="CARBOXYLIC ESTER HYDROLASE"/>
    <property type="match status" value="1"/>
</dbReference>
<dbReference type="EC" id="3.1.1.-" evidence="6"/>
<evidence type="ECO:0000313" key="9">
    <source>
        <dbReference type="Proteomes" id="UP001153321"/>
    </source>
</evidence>
<dbReference type="Proteomes" id="UP001153321">
    <property type="component" value="Chromosome 18"/>
</dbReference>
<name>A0A9P0N243_SPOLI</name>
<feature type="domain" description="Carboxylesterase type B" evidence="7">
    <location>
        <begin position="4"/>
        <end position="522"/>
    </location>
</feature>
<gene>
    <name evidence="8" type="ORF">SPLIT_LOCUS4169</name>
</gene>
<dbReference type="AlphaFoldDB" id="A0A9P0N243"/>
<keyword evidence="3 6" id="KW-0378">Hydrolase</keyword>
<dbReference type="PANTHER" id="PTHR43142:SF1">
    <property type="entry name" value="CARBOXYLIC ESTER HYDROLASE"/>
    <property type="match status" value="1"/>
</dbReference>
<dbReference type="InterPro" id="IPR029058">
    <property type="entry name" value="AB_hydrolase_fold"/>
</dbReference>
<evidence type="ECO:0000256" key="5">
    <source>
        <dbReference type="ARBA" id="ARBA00023180"/>
    </source>
</evidence>
<comment type="similarity">
    <text evidence="1 6">Belongs to the type-B carboxylesterase/lipase family.</text>
</comment>
<keyword evidence="4" id="KW-1015">Disulfide bond</keyword>
<dbReference type="PROSITE" id="PS00122">
    <property type="entry name" value="CARBOXYLESTERASE_B_1"/>
    <property type="match status" value="1"/>
</dbReference>
<accession>A0A9P0N243</accession>
<keyword evidence="5" id="KW-0325">Glycoprotein</keyword>
<dbReference type="SUPFAM" id="SSF53474">
    <property type="entry name" value="alpha/beta-Hydrolases"/>
    <property type="match status" value="1"/>
</dbReference>
<keyword evidence="9" id="KW-1185">Reference proteome</keyword>
<organism evidence="8 9">
    <name type="scientific">Spodoptera littoralis</name>
    <name type="common">Egyptian cotton leafworm</name>
    <dbReference type="NCBI Taxonomy" id="7109"/>
    <lineage>
        <taxon>Eukaryota</taxon>
        <taxon>Metazoa</taxon>
        <taxon>Ecdysozoa</taxon>
        <taxon>Arthropoda</taxon>
        <taxon>Hexapoda</taxon>
        <taxon>Insecta</taxon>
        <taxon>Pterygota</taxon>
        <taxon>Neoptera</taxon>
        <taxon>Endopterygota</taxon>
        <taxon>Lepidoptera</taxon>
        <taxon>Glossata</taxon>
        <taxon>Ditrysia</taxon>
        <taxon>Noctuoidea</taxon>
        <taxon>Noctuidae</taxon>
        <taxon>Amphipyrinae</taxon>
        <taxon>Spodoptera</taxon>
    </lineage>
</organism>
<evidence type="ECO:0000256" key="4">
    <source>
        <dbReference type="ARBA" id="ARBA00023157"/>
    </source>
</evidence>
<protein>
    <recommendedName>
        <fullName evidence="6">Carboxylic ester hydrolase</fullName>
        <ecNumber evidence="6">3.1.1.-</ecNumber>
    </recommendedName>
</protein>
<evidence type="ECO:0000256" key="2">
    <source>
        <dbReference type="ARBA" id="ARBA00022487"/>
    </source>
</evidence>
<evidence type="ECO:0000259" key="7">
    <source>
        <dbReference type="Pfam" id="PF00135"/>
    </source>
</evidence>
<sequence length="541" mass="60934">MTTRLRTKQGVLVGARRKTTNDFEYDDFLNIPYAKPPVGELRFKNPQPPEPWLGDRDATVYNESNLCIQYDIFKQKNRGSEDCLYVNVSTPKVPAAGLLALLPVMVFIHGGGFVFGNGLAKFENGPDYLIEHNVVVVTMNYRLSAYGFLSLDIPEASGNMGLKDQVMALRWVQENIEHFGGNKNDVTIFGISAGAASVEFLMISPLTRGLFHKAILQSGSALNPWALDSPENIRNHTLKLAQELHYQGPLKDYRAIHDHLMNVPAEYIKLAANKATNPSQVKGVYFGFGPTIEKDFGNGEAFLTENPYELLKSGKFTKVPVMRGFTDSEGFIEAGTKPQDVKEVTTFKNYMDFWRYPLSTSDATYYNEKLRQAYDSYTGNDIERPAIDFFGEFDFVSGVIASSKLLVKHGVPVYLYEFTYDGSLNLLKALNGVNKTGAAHGDDTAYTIQIEPVPILTQDDVIVRNRISKLWTNFAKTANPTPTTSPLLPLLWPPYSSSEQFYMVIDKDMSIRAKYADERMQIFEEILDKYHRLTDQTEIKF</sequence>
<dbReference type="Gene3D" id="3.40.50.1820">
    <property type="entry name" value="alpha/beta hydrolase"/>
    <property type="match status" value="1"/>
</dbReference>
<keyword evidence="2" id="KW-0719">Serine esterase</keyword>